<name>A0A699RX21_TANCI</name>
<comment type="caution">
    <text evidence="1">The sequence shown here is derived from an EMBL/GenBank/DDBJ whole genome shotgun (WGS) entry which is preliminary data.</text>
</comment>
<dbReference type="AlphaFoldDB" id="A0A699RX21"/>
<feature type="non-terminal residue" evidence="1">
    <location>
        <position position="1"/>
    </location>
</feature>
<reference evidence="1" key="1">
    <citation type="journal article" date="2019" name="Sci. Rep.">
        <title>Draft genome of Tanacetum cinerariifolium, the natural source of mosquito coil.</title>
        <authorList>
            <person name="Yamashiro T."/>
            <person name="Shiraishi A."/>
            <person name="Satake H."/>
            <person name="Nakayama K."/>
        </authorList>
    </citation>
    <scope>NUCLEOTIDE SEQUENCE</scope>
</reference>
<gene>
    <name evidence="1" type="ORF">Tci_862353</name>
</gene>
<protein>
    <recommendedName>
        <fullName evidence="2">Reverse transcriptase Ty1/copia-type domain-containing protein</fullName>
    </recommendedName>
</protein>
<evidence type="ECO:0008006" key="2">
    <source>
        <dbReference type="Google" id="ProtNLM"/>
    </source>
</evidence>
<evidence type="ECO:0000313" key="1">
    <source>
        <dbReference type="EMBL" id="GFC90383.1"/>
    </source>
</evidence>
<sequence length="102" mass="11375">GDILLVQIYVDDIIFGFTNKDLCKAFEKLVKDKFQMSSMGELTFFLDGKSASTPIETKKPLLKDPDGEDVDVHTYRSMIGSLMYLTSSRPGIMFAVCACSCF</sequence>
<proteinExistence type="predicted"/>
<organism evidence="1">
    <name type="scientific">Tanacetum cinerariifolium</name>
    <name type="common">Dalmatian daisy</name>
    <name type="synonym">Chrysanthemum cinerariifolium</name>
    <dbReference type="NCBI Taxonomy" id="118510"/>
    <lineage>
        <taxon>Eukaryota</taxon>
        <taxon>Viridiplantae</taxon>
        <taxon>Streptophyta</taxon>
        <taxon>Embryophyta</taxon>
        <taxon>Tracheophyta</taxon>
        <taxon>Spermatophyta</taxon>
        <taxon>Magnoliopsida</taxon>
        <taxon>eudicotyledons</taxon>
        <taxon>Gunneridae</taxon>
        <taxon>Pentapetalae</taxon>
        <taxon>asterids</taxon>
        <taxon>campanulids</taxon>
        <taxon>Asterales</taxon>
        <taxon>Asteraceae</taxon>
        <taxon>Asteroideae</taxon>
        <taxon>Anthemideae</taxon>
        <taxon>Anthemidinae</taxon>
        <taxon>Tanacetum</taxon>
    </lineage>
</organism>
<accession>A0A699RX21</accession>
<dbReference type="EMBL" id="BKCJ011126014">
    <property type="protein sequence ID" value="GFC90383.1"/>
    <property type="molecule type" value="Genomic_DNA"/>
</dbReference>